<sequence length="66" mass="7763">MGHNEEERLILLLVKQDFPDMGISELTNISPHQRRGYLCQVTRFLFLTKLFGYKILNNYDNPHGKV</sequence>
<dbReference type="AlphaFoldDB" id="A0A6M3LDW5"/>
<evidence type="ECO:0000313" key="2">
    <source>
        <dbReference type="EMBL" id="QJA91355.1"/>
    </source>
</evidence>
<accession>A0A6M3LDW5</accession>
<gene>
    <name evidence="1" type="ORF">MM415A04455_0003</name>
    <name evidence="2" type="ORF">MM415B03384_0011</name>
</gene>
<reference evidence="2" key="1">
    <citation type="submission" date="2020-03" db="EMBL/GenBank/DDBJ databases">
        <title>The deep terrestrial virosphere.</title>
        <authorList>
            <person name="Holmfeldt K."/>
            <person name="Nilsson E."/>
            <person name="Simone D."/>
            <person name="Lopez-Fernandez M."/>
            <person name="Wu X."/>
            <person name="de Brujin I."/>
            <person name="Lundin D."/>
            <person name="Andersson A."/>
            <person name="Bertilsson S."/>
            <person name="Dopson M."/>
        </authorList>
    </citation>
    <scope>NUCLEOTIDE SEQUENCE</scope>
    <source>
        <strain evidence="1">MM415A04455</strain>
        <strain evidence="2">MM415B03384</strain>
    </source>
</reference>
<dbReference type="EMBL" id="MT142981">
    <property type="protein sequence ID" value="QJA91355.1"/>
    <property type="molecule type" value="Genomic_DNA"/>
</dbReference>
<organism evidence="2">
    <name type="scientific">viral metagenome</name>
    <dbReference type="NCBI Taxonomy" id="1070528"/>
    <lineage>
        <taxon>unclassified sequences</taxon>
        <taxon>metagenomes</taxon>
        <taxon>organismal metagenomes</taxon>
    </lineage>
</organism>
<evidence type="ECO:0000313" key="1">
    <source>
        <dbReference type="EMBL" id="QJA69600.1"/>
    </source>
</evidence>
<proteinExistence type="predicted"/>
<dbReference type="EMBL" id="MT141720">
    <property type="protein sequence ID" value="QJA69600.1"/>
    <property type="molecule type" value="Genomic_DNA"/>
</dbReference>
<name>A0A6M3LDW5_9ZZZZ</name>
<protein>
    <submittedName>
        <fullName evidence="2">Uncharacterized protein</fullName>
    </submittedName>
</protein>